<evidence type="ECO:0000313" key="4">
    <source>
        <dbReference type="Proteomes" id="UP001598114"/>
    </source>
</evidence>
<gene>
    <name evidence="3" type="ORF">SKC38_11060</name>
</gene>
<dbReference type="InterPro" id="IPR051236">
    <property type="entry name" value="HAT_RTT109-like"/>
</dbReference>
<evidence type="ECO:0000313" key="3">
    <source>
        <dbReference type="EMBL" id="MFD3276767.1"/>
    </source>
</evidence>
<keyword evidence="4" id="KW-1185">Reference proteome</keyword>
<evidence type="ECO:0000256" key="1">
    <source>
        <dbReference type="ARBA" id="ARBA00014286"/>
    </source>
</evidence>
<accession>A0ABW6D8Z1</accession>
<protein>
    <recommendedName>
        <fullName evidence="1">Altered inheritance of mitochondria protein 6</fullName>
    </recommendedName>
</protein>
<sequence>MKKLLLLLMISSTVWGQNLLTKAHAHNDYEHERPFYEAFSLGFGSIEVDVYAVNGQLLVAHDVKDLKASRTFQNLYLDPLVQVLTSGKAGNYHQLLIDSKTSADSTMPLLLKAIEPYKDLLLKNNFRIVISGNRPAVSDYVKFPNWITFDGRSNEEVPSFLASHVVLESEAFYKFGIWNGASPMSPTLRTKLKSYIDKVHASGRKVRLWATPEELMAYQTFLDLGVDYIGTDQLVALAEYLKAAR</sequence>
<dbReference type="Proteomes" id="UP001598114">
    <property type="component" value="Unassembled WGS sequence"/>
</dbReference>
<dbReference type="EMBL" id="JBBKYA010000005">
    <property type="protein sequence ID" value="MFD3276767.1"/>
    <property type="molecule type" value="Genomic_DNA"/>
</dbReference>
<proteinExistence type="predicted"/>
<comment type="caution">
    <text evidence="3">The sequence shown here is derived from an EMBL/GenBank/DDBJ whole genome shotgun (WGS) entry which is preliminary data.</text>
</comment>
<feature type="signal peptide" evidence="2">
    <location>
        <begin position="1"/>
        <end position="16"/>
    </location>
</feature>
<name>A0ABW6D8Z1_9BACT</name>
<reference evidence="3 4" key="1">
    <citation type="submission" date="2024-03" db="EMBL/GenBank/DDBJ databases">
        <title>Aquirufa genome sequencing.</title>
        <authorList>
            <person name="Pitt A."/>
            <person name="Hahn M.W."/>
        </authorList>
    </citation>
    <scope>NUCLEOTIDE SEQUENCE [LARGE SCALE GENOMIC DNA]</scope>
    <source>
        <strain evidence="3 4">PLAD-142S6K</strain>
    </source>
</reference>
<dbReference type="RefSeq" id="WP_377977207.1">
    <property type="nucleotide sequence ID" value="NZ_JBBKYA010000005.1"/>
</dbReference>
<dbReference type="PANTHER" id="PTHR31571">
    <property type="entry name" value="ALTERED INHERITANCE OF MITOCHONDRIA PROTEIN 6"/>
    <property type="match status" value="1"/>
</dbReference>
<feature type="chain" id="PRO_5045380256" description="Altered inheritance of mitochondria protein 6" evidence="2">
    <location>
        <begin position="17"/>
        <end position="245"/>
    </location>
</feature>
<dbReference type="SUPFAM" id="SSF51695">
    <property type="entry name" value="PLC-like phosphodiesterases"/>
    <property type="match status" value="1"/>
</dbReference>
<dbReference type="InterPro" id="IPR017946">
    <property type="entry name" value="PLC-like_Pdiesterase_TIM-brl"/>
</dbReference>
<evidence type="ECO:0000256" key="2">
    <source>
        <dbReference type="SAM" id="SignalP"/>
    </source>
</evidence>
<keyword evidence="2" id="KW-0732">Signal</keyword>
<dbReference type="Gene3D" id="3.20.20.190">
    <property type="entry name" value="Phosphatidylinositol (PI) phosphodiesterase"/>
    <property type="match status" value="1"/>
</dbReference>
<organism evidence="3 4">
    <name type="scientific">Aquirufa echingensis</name>
    <dbReference type="NCBI Taxonomy" id="3096516"/>
    <lineage>
        <taxon>Bacteria</taxon>
        <taxon>Pseudomonadati</taxon>
        <taxon>Bacteroidota</taxon>
        <taxon>Cytophagia</taxon>
        <taxon>Cytophagales</taxon>
        <taxon>Flectobacillaceae</taxon>
        <taxon>Aquirufa</taxon>
    </lineage>
</organism>
<dbReference type="PANTHER" id="PTHR31571:SF1">
    <property type="entry name" value="ALTERED INHERITANCE OF MITOCHONDRIA PROTEIN 6"/>
    <property type="match status" value="1"/>
</dbReference>